<evidence type="ECO:0000313" key="1">
    <source>
        <dbReference type="EMBL" id="MFC5271205.1"/>
    </source>
</evidence>
<dbReference type="EMBL" id="JBHSKT010000006">
    <property type="protein sequence ID" value="MFC5271205.1"/>
    <property type="molecule type" value="Genomic_DNA"/>
</dbReference>
<dbReference type="InterPro" id="IPR041662">
    <property type="entry name" value="SusD-like_2"/>
</dbReference>
<reference evidence="2" key="1">
    <citation type="journal article" date="2019" name="Int. J. Syst. Evol. Microbiol.">
        <title>The Global Catalogue of Microorganisms (GCM) 10K type strain sequencing project: providing services to taxonomists for standard genome sequencing and annotation.</title>
        <authorList>
            <consortium name="The Broad Institute Genomics Platform"/>
            <consortium name="The Broad Institute Genome Sequencing Center for Infectious Disease"/>
            <person name="Wu L."/>
            <person name="Ma J."/>
        </authorList>
    </citation>
    <scope>NUCLEOTIDE SEQUENCE [LARGE SCALE GENOMIC DNA]</scope>
    <source>
        <strain evidence="2">KACC 12602</strain>
    </source>
</reference>
<dbReference type="Gene3D" id="1.25.40.390">
    <property type="match status" value="1"/>
</dbReference>
<organism evidence="1 2">
    <name type="scientific">Adhaeribacter terreus</name>
    <dbReference type="NCBI Taxonomy" id="529703"/>
    <lineage>
        <taxon>Bacteria</taxon>
        <taxon>Pseudomonadati</taxon>
        <taxon>Bacteroidota</taxon>
        <taxon>Cytophagia</taxon>
        <taxon>Cytophagales</taxon>
        <taxon>Hymenobacteraceae</taxon>
        <taxon>Adhaeribacter</taxon>
    </lineage>
</organism>
<dbReference type="InterPro" id="IPR011990">
    <property type="entry name" value="TPR-like_helical_dom_sf"/>
</dbReference>
<dbReference type="Proteomes" id="UP001596161">
    <property type="component" value="Unassembled WGS sequence"/>
</dbReference>
<accession>A0ABW0EF13</accession>
<dbReference type="Pfam" id="PF12771">
    <property type="entry name" value="SusD-like_2"/>
    <property type="match status" value="1"/>
</dbReference>
<keyword evidence="2" id="KW-1185">Reference proteome</keyword>
<proteinExistence type="predicted"/>
<comment type="caution">
    <text evidence="1">The sequence shown here is derived from an EMBL/GenBank/DDBJ whole genome shotgun (WGS) entry which is preliminary data.</text>
</comment>
<dbReference type="RefSeq" id="WP_378017572.1">
    <property type="nucleotide sequence ID" value="NZ_JBHSKT010000006.1"/>
</dbReference>
<keyword evidence="1" id="KW-0449">Lipoprotein</keyword>
<dbReference type="SUPFAM" id="SSF48452">
    <property type="entry name" value="TPR-like"/>
    <property type="match status" value="1"/>
</dbReference>
<gene>
    <name evidence="1" type="ORF">ACFPIB_11330</name>
</gene>
<name>A0ABW0EF13_9BACT</name>
<sequence>MRSLKRFFLFAITLSTISTSCTDDFEKNNIDPNRIESINPGTLLNPIIYEVAAFNTNRSSGFTFDLMQDALPFPSSSGGIHRYNLTESTGNSTWNTYYRWLANIKEMQAAAEKANDPNYQAISLTLNAWVYSMLTDIFGDVPMDEASRAADKIYYPKYNTQQEIYTRILADLEKANGLYDATKPMLYGTDILYNNNIANWRKFTNSLRMRLLLRVSKRSEMNANAKLAEMVADPAKYPVFAKNDEAAILKITGVTPNVSPWGRAIDFTTFRAASGFFVENLNDLSDPRLAKWVTKAKAKDGTDLGYKGIPSGYAGSDAQFAYTPSNLNIALATAPMVSVIMTYAEVEFMKAELAQKGITAGAAQTHYENGVKAAIDQWGATLPATYFTNPKAAYNNTLERIMLQKYYALFFNDNQQWFEVRRTGFPVLPKGDGMLNNKTLPSRLQYPTTQQTNNGANYQQAVANMGGDNINTKVWWEK</sequence>
<dbReference type="PROSITE" id="PS51257">
    <property type="entry name" value="PROKAR_LIPOPROTEIN"/>
    <property type="match status" value="1"/>
</dbReference>
<protein>
    <submittedName>
        <fullName evidence="1">SusD/RagB family nutrient-binding outer membrane lipoprotein</fullName>
    </submittedName>
</protein>
<evidence type="ECO:0000313" key="2">
    <source>
        <dbReference type="Proteomes" id="UP001596161"/>
    </source>
</evidence>